<feature type="region of interest" description="Disordered" evidence="1">
    <location>
        <begin position="24"/>
        <end position="49"/>
    </location>
</feature>
<evidence type="ECO:0000313" key="2">
    <source>
        <dbReference type="EMBL" id="KAK3694913.1"/>
    </source>
</evidence>
<feature type="compositionally biased region" description="Polar residues" evidence="1">
    <location>
        <begin position="35"/>
        <end position="49"/>
    </location>
</feature>
<protein>
    <submittedName>
        <fullName evidence="2">Uncharacterized protein</fullName>
    </submittedName>
</protein>
<dbReference type="Proteomes" id="UP001270362">
    <property type="component" value="Unassembled WGS sequence"/>
</dbReference>
<dbReference type="AlphaFoldDB" id="A0AAE1CI35"/>
<evidence type="ECO:0000256" key="1">
    <source>
        <dbReference type="SAM" id="MobiDB-lite"/>
    </source>
</evidence>
<dbReference type="EMBL" id="JAULSO010000001">
    <property type="protein sequence ID" value="KAK3694913.1"/>
    <property type="molecule type" value="Genomic_DNA"/>
</dbReference>
<name>A0AAE1CI35_9PEZI</name>
<sequence length="308" mass="32719">MCVYRLPLRDPCAFIRHQRTWHPRCSSSQKDETAQHQPESVQQSSHTHTNTPTMLLPLIVVSVLANTAVLAAPSYAAPNAHSLQAKPQPGTMAQKLARLARRWDVYEAYGRYWAYWNPPQRDEQPIPTPLPSIQAPLISTTFLSLTGTGLATAPAPAPTSASAWTSVLTVTLWPNTTFTPFNAAPTSTETVLVTLLPDRPQTLTLTPPFIVVTVSEEAAPAVETTVTATAPIIATPIAAPPAPEGQTVTLLETNTLTGASGTGLQTLTSLVVVPVSTPASAPTAPPVEVVTVYSGTTTVTVHDLVTID</sequence>
<keyword evidence="3" id="KW-1185">Reference proteome</keyword>
<reference evidence="2" key="1">
    <citation type="journal article" date="2023" name="Mol. Phylogenet. Evol.">
        <title>Genome-scale phylogeny and comparative genomics of the fungal order Sordariales.</title>
        <authorList>
            <person name="Hensen N."/>
            <person name="Bonometti L."/>
            <person name="Westerberg I."/>
            <person name="Brannstrom I.O."/>
            <person name="Guillou S."/>
            <person name="Cros-Aarteil S."/>
            <person name="Calhoun S."/>
            <person name="Haridas S."/>
            <person name="Kuo A."/>
            <person name="Mondo S."/>
            <person name="Pangilinan J."/>
            <person name="Riley R."/>
            <person name="LaButti K."/>
            <person name="Andreopoulos B."/>
            <person name="Lipzen A."/>
            <person name="Chen C."/>
            <person name="Yan M."/>
            <person name="Daum C."/>
            <person name="Ng V."/>
            <person name="Clum A."/>
            <person name="Steindorff A."/>
            <person name="Ohm R.A."/>
            <person name="Martin F."/>
            <person name="Silar P."/>
            <person name="Natvig D.O."/>
            <person name="Lalanne C."/>
            <person name="Gautier V."/>
            <person name="Ament-Velasquez S.L."/>
            <person name="Kruys A."/>
            <person name="Hutchinson M.I."/>
            <person name="Powell A.J."/>
            <person name="Barry K."/>
            <person name="Miller A.N."/>
            <person name="Grigoriev I.V."/>
            <person name="Debuchy R."/>
            <person name="Gladieux P."/>
            <person name="Hiltunen Thoren M."/>
            <person name="Johannesson H."/>
        </authorList>
    </citation>
    <scope>NUCLEOTIDE SEQUENCE</scope>
    <source>
        <strain evidence="2">CBS 314.62</strain>
    </source>
</reference>
<accession>A0AAE1CI35</accession>
<proteinExistence type="predicted"/>
<gene>
    <name evidence="2" type="ORF">B0T22DRAFT_507798</name>
</gene>
<organism evidence="2 3">
    <name type="scientific">Podospora appendiculata</name>
    <dbReference type="NCBI Taxonomy" id="314037"/>
    <lineage>
        <taxon>Eukaryota</taxon>
        <taxon>Fungi</taxon>
        <taxon>Dikarya</taxon>
        <taxon>Ascomycota</taxon>
        <taxon>Pezizomycotina</taxon>
        <taxon>Sordariomycetes</taxon>
        <taxon>Sordariomycetidae</taxon>
        <taxon>Sordariales</taxon>
        <taxon>Podosporaceae</taxon>
        <taxon>Podospora</taxon>
    </lineage>
</organism>
<evidence type="ECO:0000313" key="3">
    <source>
        <dbReference type="Proteomes" id="UP001270362"/>
    </source>
</evidence>
<reference evidence="2" key="2">
    <citation type="submission" date="2023-06" db="EMBL/GenBank/DDBJ databases">
        <authorList>
            <consortium name="Lawrence Berkeley National Laboratory"/>
            <person name="Haridas S."/>
            <person name="Hensen N."/>
            <person name="Bonometti L."/>
            <person name="Westerberg I."/>
            <person name="Brannstrom I.O."/>
            <person name="Guillou S."/>
            <person name="Cros-Aarteil S."/>
            <person name="Calhoun S."/>
            <person name="Kuo A."/>
            <person name="Mondo S."/>
            <person name="Pangilinan J."/>
            <person name="Riley R."/>
            <person name="Labutti K."/>
            <person name="Andreopoulos B."/>
            <person name="Lipzen A."/>
            <person name="Chen C."/>
            <person name="Yanf M."/>
            <person name="Daum C."/>
            <person name="Ng V."/>
            <person name="Clum A."/>
            <person name="Steindorff A."/>
            <person name="Ohm R."/>
            <person name="Martin F."/>
            <person name="Silar P."/>
            <person name="Natvig D."/>
            <person name="Lalanne C."/>
            <person name="Gautier V."/>
            <person name="Ament-Velasquez S.L."/>
            <person name="Kruys A."/>
            <person name="Hutchinson M.I."/>
            <person name="Powell A.J."/>
            <person name="Barry K."/>
            <person name="Miller A.N."/>
            <person name="Grigoriev I.V."/>
            <person name="Debuchy R."/>
            <person name="Gladieux P."/>
            <person name="Thoren M.H."/>
            <person name="Johannesson H."/>
        </authorList>
    </citation>
    <scope>NUCLEOTIDE SEQUENCE</scope>
    <source>
        <strain evidence="2">CBS 314.62</strain>
    </source>
</reference>
<comment type="caution">
    <text evidence="2">The sequence shown here is derived from an EMBL/GenBank/DDBJ whole genome shotgun (WGS) entry which is preliminary data.</text>
</comment>